<proteinExistence type="predicted"/>
<comment type="caution">
    <text evidence="1">The sequence shown here is derived from an EMBL/GenBank/DDBJ whole genome shotgun (WGS) entry which is preliminary data.</text>
</comment>
<evidence type="ECO:0000313" key="1">
    <source>
        <dbReference type="EMBL" id="KAJ2978295.1"/>
    </source>
</evidence>
<protein>
    <submittedName>
        <fullName evidence="1">Uncharacterized protein</fullName>
    </submittedName>
</protein>
<name>A0ACC1NH60_9APHY</name>
<dbReference type="EMBL" id="JANSHE010004366">
    <property type="protein sequence ID" value="KAJ2978295.1"/>
    <property type="molecule type" value="Genomic_DNA"/>
</dbReference>
<keyword evidence="2" id="KW-1185">Reference proteome</keyword>
<gene>
    <name evidence="1" type="ORF">NUW54_g11306</name>
</gene>
<accession>A0ACC1NH60</accession>
<evidence type="ECO:0000313" key="2">
    <source>
        <dbReference type="Proteomes" id="UP001144978"/>
    </source>
</evidence>
<dbReference type="Proteomes" id="UP001144978">
    <property type="component" value="Unassembled WGS sequence"/>
</dbReference>
<sequence length="107" mass="11819">MPLKVPDVHRVLDHGTTPVRRQSCFGWINASHPTRFGELNIVPRALNILGLQNVQGPSGASRPGMPAANEMPTPERFTSRCEHTVHGARSTAAITWDRTDGLLERKE</sequence>
<organism evidence="1 2">
    <name type="scientific">Trametes sanguinea</name>
    <dbReference type="NCBI Taxonomy" id="158606"/>
    <lineage>
        <taxon>Eukaryota</taxon>
        <taxon>Fungi</taxon>
        <taxon>Dikarya</taxon>
        <taxon>Basidiomycota</taxon>
        <taxon>Agaricomycotina</taxon>
        <taxon>Agaricomycetes</taxon>
        <taxon>Polyporales</taxon>
        <taxon>Polyporaceae</taxon>
        <taxon>Trametes</taxon>
    </lineage>
</organism>
<reference evidence="1" key="1">
    <citation type="submission" date="2022-08" db="EMBL/GenBank/DDBJ databases">
        <title>Genome Sequence of Pycnoporus sanguineus.</title>
        <authorList>
            <person name="Buettner E."/>
        </authorList>
    </citation>
    <scope>NUCLEOTIDE SEQUENCE</scope>
    <source>
        <strain evidence="1">CG-C14</strain>
    </source>
</reference>